<evidence type="ECO:0000313" key="1">
    <source>
        <dbReference type="EMBL" id="KAG0421539.1"/>
    </source>
</evidence>
<comment type="caution">
    <text evidence="1">The sequence shown here is derived from an EMBL/GenBank/DDBJ whole genome shotgun (WGS) entry which is preliminary data.</text>
</comment>
<keyword evidence="2" id="KW-1185">Reference proteome</keyword>
<reference evidence="1 2" key="1">
    <citation type="journal article" date="2020" name="Cell">
        <title>Large-Scale Comparative Analyses of Tick Genomes Elucidate Their Genetic Diversity and Vector Capacities.</title>
        <authorList>
            <consortium name="Tick Genome and Microbiome Consortium (TIGMIC)"/>
            <person name="Jia N."/>
            <person name="Wang J."/>
            <person name="Shi W."/>
            <person name="Du L."/>
            <person name="Sun Y."/>
            <person name="Zhan W."/>
            <person name="Jiang J.F."/>
            <person name="Wang Q."/>
            <person name="Zhang B."/>
            <person name="Ji P."/>
            <person name="Bell-Sakyi L."/>
            <person name="Cui X.M."/>
            <person name="Yuan T.T."/>
            <person name="Jiang B.G."/>
            <person name="Yang W.F."/>
            <person name="Lam T.T."/>
            <person name="Chang Q.C."/>
            <person name="Ding S.J."/>
            <person name="Wang X.J."/>
            <person name="Zhu J.G."/>
            <person name="Ruan X.D."/>
            <person name="Zhao L."/>
            <person name="Wei J.T."/>
            <person name="Ye R.Z."/>
            <person name="Que T.C."/>
            <person name="Du C.H."/>
            <person name="Zhou Y.H."/>
            <person name="Cheng J.X."/>
            <person name="Dai P.F."/>
            <person name="Guo W.B."/>
            <person name="Han X.H."/>
            <person name="Huang E.J."/>
            <person name="Li L.F."/>
            <person name="Wei W."/>
            <person name="Gao Y.C."/>
            <person name="Liu J.Z."/>
            <person name="Shao H.Z."/>
            <person name="Wang X."/>
            <person name="Wang C.C."/>
            <person name="Yang T.C."/>
            <person name="Huo Q.B."/>
            <person name="Li W."/>
            <person name="Chen H.Y."/>
            <person name="Chen S.E."/>
            <person name="Zhou L.G."/>
            <person name="Ni X.B."/>
            <person name="Tian J.H."/>
            <person name="Sheng Y."/>
            <person name="Liu T."/>
            <person name="Pan Y.S."/>
            <person name="Xia L.Y."/>
            <person name="Li J."/>
            <person name="Zhao F."/>
            <person name="Cao W.C."/>
        </authorList>
    </citation>
    <scope>NUCLEOTIDE SEQUENCE [LARGE SCALE GENOMIC DNA]</scope>
    <source>
        <strain evidence="1">Iper-2018</strain>
    </source>
</reference>
<organism evidence="1 2">
    <name type="scientific">Ixodes persulcatus</name>
    <name type="common">Taiga tick</name>
    <dbReference type="NCBI Taxonomy" id="34615"/>
    <lineage>
        <taxon>Eukaryota</taxon>
        <taxon>Metazoa</taxon>
        <taxon>Ecdysozoa</taxon>
        <taxon>Arthropoda</taxon>
        <taxon>Chelicerata</taxon>
        <taxon>Arachnida</taxon>
        <taxon>Acari</taxon>
        <taxon>Parasitiformes</taxon>
        <taxon>Ixodida</taxon>
        <taxon>Ixodoidea</taxon>
        <taxon>Ixodidae</taxon>
        <taxon>Ixodinae</taxon>
        <taxon>Ixodes</taxon>
    </lineage>
</organism>
<protein>
    <submittedName>
        <fullName evidence="1">Uncharacterized protein</fullName>
    </submittedName>
</protein>
<name>A0AC60PKT4_IXOPE</name>
<sequence>MKYELVAVQRYESSLRALGHDVQTFSSGLRVRPDFPWLGAPPDRIICYPTEATLHGVVEYLTGGGGGGTRPHVEVARSRWEKGRAMAAVLGLPLIVGVVRLVSGLVTLELLKDPLGGLGEAVLEEGADGRQGDEVDADSETRQ</sequence>
<gene>
    <name evidence="1" type="ORF">HPB47_002574</name>
</gene>
<dbReference type="Proteomes" id="UP000805193">
    <property type="component" value="Unassembled WGS sequence"/>
</dbReference>
<accession>A0AC60PKT4</accession>
<evidence type="ECO:0000313" key="2">
    <source>
        <dbReference type="Proteomes" id="UP000805193"/>
    </source>
</evidence>
<dbReference type="EMBL" id="JABSTQ010010351">
    <property type="protein sequence ID" value="KAG0421539.1"/>
    <property type="molecule type" value="Genomic_DNA"/>
</dbReference>
<proteinExistence type="predicted"/>